<evidence type="ECO:0000313" key="3">
    <source>
        <dbReference type="Proteomes" id="UP001176941"/>
    </source>
</evidence>
<feature type="region of interest" description="Disordered" evidence="1">
    <location>
        <begin position="31"/>
        <end position="75"/>
    </location>
</feature>
<protein>
    <submittedName>
        <fullName evidence="2">Uncharacterized protein</fullName>
    </submittedName>
</protein>
<accession>A0ABN8ZPL3</accession>
<sequence>MKPGKVPPKALEVSSPAALGLPSQAPFLSPQAQLAQAGADAERQMGCSWTGPELASWPEKPQPTSENMPSLGKGEGGVGVGSIKGVFPAGAVWPCPRPYPSLYPLLSALSPGLVLVTCLKVGSGCPPVPGQTPPTL</sequence>
<dbReference type="Proteomes" id="UP001176941">
    <property type="component" value="Chromosome 4"/>
</dbReference>
<gene>
    <name evidence="2" type="ORF">MRATA1EN1_LOCUS23828</name>
</gene>
<name>A0ABN8ZPL3_RANTA</name>
<reference evidence="2" key="1">
    <citation type="submission" date="2023-04" db="EMBL/GenBank/DDBJ databases">
        <authorList>
            <consortium name="ELIXIR-Norway"/>
        </authorList>
    </citation>
    <scope>NUCLEOTIDE SEQUENCE [LARGE SCALE GENOMIC DNA]</scope>
</reference>
<evidence type="ECO:0000313" key="2">
    <source>
        <dbReference type="EMBL" id="CAI9174866.1"/>
    </source>
</evidence>
<dbReference type="EMBL" id="OX459940">
    <property type="protein sequence ID" value="CAI9174866.1"/>
    <property type="molecule type" value="Genomic_DNA"/>
</dbReference>
<proteinExistence type="predicted"/>
<organism evidence="2 3">
    <name type="scientific">Rangifer tarandus platyrhynchus</name>
    <name type="common">Svalbard reindeer</name>
    <dbReference type="NCBI Taxonomy" id="3082113"/>
    <lineage>
        <taxon>Eukaryota</taxon>
        <taxon>Metazoa</taxon>
        <taxon>Chordata</taxon>
        <taxon>Craniata</taxon>
        <taxon>Vertebrata</taxon>
        <taxon>Euteleostomi</taxon>
        <taxon>Mammalia</taxon>
        <taxon>Eutheria</taxon>
        <taxon>Laurasiatheria</taxon>
        <taxon>Artiodactyla</taxon>
        <taxon>Ruminantia</taxon>
        <taxon>Pecora</taxon>
        <taxon>Cervidae</taxon>
        <taxon>Odocoileinae</taxon>
        <taxon>Rangifer</taxon>
    </lineage>
</organism>
<keyword evidence="3" id="KW-1185">Reference proteome</keyword>
<evidence type="ECO:0000256" key="1">
    <source>
        <dbReference type="SAM" id="MobiDB-lite"/>
    </source>
</evidence>